<dbReference type="InterPro" id="IPR013321">
    <property type="entry name" value="Arc_rbn_hlx_hlx"/>
</dbReference>
<gene>
    <name evidence="2" type="ordered locus">EC55989_2596</name>
</gene>
<reference evidence="3" key="1">
    <citation type="journal article" date="2009" name="PLoS Genet.">
        <title>Organised genome dynamics in the Escherichia coli species results in highly diverse adaptive paths.</title>
        <authorList>
            <person name="Touchon M."/>
            <person name="Hoede C."/>
            <person name="Tenaillon O."/>
            <person name="Barbe V."/>
            <person name="Baeriswyl S."/>
            <person name="Bidet P."/>
            <person name="Bingen E."/>
            <person name="Bonacorsi S."/>
            <person name="Bouchier C."/>
            <person name="Bouvet O."/>
            <person name="Calteau A."/>
            <person name="Chiapello H."/>
            <person name="Clermont O."/>
            <person name="Cruveiller S."/>
            <person name="Danchin A."/>
            <person name="Diard M."/>
            <person name="Dossat C."/>
            <person name="Karoui M.E."/>
            <person name="Frapy E."/>
            <person name="Garry L."/>
            <person name="Ghigo J.M."/>
            <person name="Gilles A.M."/>
            <person name="Johnson J."/>
            <person name="Le Bouguenec C."/>
            <person name="Lescat M."/>
            <person name="Mangenot S."/>
            <person name="Martinez-Jehanne V."/>
            <person name="Matic I."/>
            <person name="Nassif X."/>
            <person name="Oztas S."/>
            <person name="Petit M.A."/>
            <person name="Pichon C."/>
            <person name="Rouy Z."/>
            <person name="Ruf C.S."/>
            <person name="Schneider D."/>
            <person name="Tourret J."/>
            <person name="Vacherie B."/>
            <person name="Vallenet D."/>
            <person name="Medigue C."/>
            <person name="Rocha E.P.C."/>
            <person name="Denamur E."/>
        </authorList>
    </citation>
    <scope>NUCLEOTIDE SEQUENCE [LARGE SCALE GENOMIC DNA]</scope>
    <source>
        <strain evidence="3">55989 / EAEC</strain>
    </source>
</reference>
<dbReference type="EMBL" id="CU928145">
    <property type="protein sequence ID" value="CAU98464.1"/>
    <property type="molecule type" value="Genomic_DNA"/>
</dbReference>
<evidence type="ECO:0000313" key="3">
    <source>
        <dbReference type="Proteomes" id="UP000000746"/>
    </source>
</evidence>
<organism evidence="2 3">
    <name type="scientific">Escherichia coli (strain 55989 / EAEC)</name>
    <dbReference type="NCBI Taxonomy" id="585055"/>
    <lineage>
        <taxon>Bacteria</taxon>
        <taxon>Pseudomonadati</taxon>
        <taxon>Pseudomonadota</taxon>
        <taxon>Gammaproteobacteria</taxon>
        <taxon>Enterobacterales</taxon>
        <taxon>Enterobacteriaceae</taxon>
        <taxon>Escherichia</taxon>
    </lineage>
</organism>
<dbReference type="InterPro" id="IPR005569">
    <property type="entry name" value="Arc_DNA-bd_dom"/>
</dbReference>
<evidence type="ECO:0000313" key="2">
    <source>
        <dbReference type="EMBL" id="CAU98464.1"/>
    </source>
</evidence>
<dbReference type="KEGG" id="eck:EC55989_2596"/>
<dbReference type="Pfam" id="PF03869">
    <property type="entry name" value="Arc"/>
    <property type="match status" value="1"/>
</dbReference>
<dbReference type="AlphaFoldDB" id="B7LBK6"/>
<feature type="domain" description="Arc-like DNA binding" evidence="1">
    <location>
        <begin position="35"/>
        <end position="80"/>
    </location>
</feature>
<dbReference type="SUPFAM" id="SSF47598">
    <property type="entry name" value="Ribbon-helix-helix"/>
    <property type="match status" value="1"/>
</dbReference>
<evidence type="ECO:0000259" key="1">
    <source>
        <dbReference type="Pfam" id="PF03869"/>
    </source>
</evidence>
<accession>B7LBK6</accession>
<dbReference type="GO" id="GO:0043565">
    <property type="term" value="F:sequence-specific DNA binding"/>
    <property type="evidence" value="ECO:0007669"/>
    <property type="project" value="UniProtKB-ARBA"/>
</dbReference>
<dbReference type="GO" id="GO:0006355">
    <property type="term" value="P:regulation of DNA-templated transcription"/>
    <property type="evidence" value="ECO:0007669"/>
    <property type="project" value="InterPro"/>
</dbReference>
<dbReference type="Proteomes" id="UP000000746">
    <property type="component" value="Chromosome"/>
</dbReference>
<dbReference type="InterPro" id="IPR010985">
    <property type="entry name" value="Ribbon_hlx_hlx"/>
</dbReference>
<sequence length="112" mass="13009">MLHTEMVRLLICTVGFTMPFHPFGEALMMYSKYDEAQFHLRLTHELHAKIKQRAKMNNRSINSEIVATMEESLSKPSPVSGYRDEEERLASLISERVKEVAADILRKEKTRD</sequence>
<proteinExistence type="predicted"/>
<keyword evidence="3" id="KW-1185">Reference proteome</keyword>
<protein>
    <submittedName>
        <fullName evidence="2">Regulatory protein mnt (Modular protein)</fullName>
    </submittedName>
</protein>
<dbReference type="Gene3D" id="1.10.1220.10">
    <property type="entry name" value="Met repressor-like"/>
    <property type="match status" value="1"/>
</dbReference>
<name>B7LBK6_ECO55</name>
<dbReference type="HOGENOM" id="CLU_171568_0_0_6"/>